<reference evidence="2 4" key="2">
    <citation type="submission" date="2023-07" db="EMBL/GenBank/DDBJ databases">
        <title>Genomic Encyclopedia of Type Strains, Phase IV (KMG-IV): sequencing the most valuable type-strain genomes for metagenomic binning, comparative biology and taxonomic classification.</title>
        <authorList>
            <person name="Goeker M."/>
        </authorList>
    </citation>
    <scope>NUCLEOTIDE SEQUENCE [LARGE SCALE GENOMIC DNA]</scope>
    <source>
        <strain evidence="2 4">DSM 338</strain>
    </source>
</reference>
<evidence type="ECO:0000313" key="2">
    <source>
        <dbReference type="EMBL" id="MDR6332097.1"/>
    </source>
</evidence>
<gene>
    <name evidence="2" type="ORF">GGQ86_000544</name>
    <name evidence="1" type="ORF">XFLAVUS301_18290</name>
</gene>
<dbReference type="EMBL" id="BSDO01000002">
    <property type="protein sequence ID" value="GLI22155.1"/>
    <property type="molecule type" value="Genomic_DNA"/>
</dbReference>
<evidence type="ECO:0000313" key="3">
    <source>
        <dbReference type="Proteomes" id="UP001144397"/>
    </source>
</evidence>
<comment type="caution">
    <text evidence="1">The sequence shown here is derived from an EMBL/GenBank/DDBJ whole genome shotgun (WGS) entry which is preliminary data.</text>
</comment>
<dbReference type="PANTHER" id="PTHR35175:SF2">
    <property type="entry name" value="DUF1289 DOMAIN-CONTAINING PROTEIN"/>
    <property type="match status" value="1"/>
</dbReference>
<name>A0A9W6FJE6_XANFL</name>
<evidence type="ECO:0000313" key="4">
    <source>
        <dbReference type="Proteomes" id="UP001245370"/>
    </source>
</evidence>
<dbReference type="Proteomes" id="UP001245370">
    <property type="component" value="Unassembled WGS sequence"/>
</dbReference>
<dbReference type="PANTHER" id="PTHR35175">
    <property type="entry name" value="DUF1289 DOMAIN-CONTAINING PROTEIN"/>
    <property type="match status" value="1"/>
</dbReference>
<dbReference type="Pfam" id="PF06945">
    <property type="entry name" value="DUF1289"/>
    <property type="match status" value="1"/>
</dbReference>
<sequence>MTDPSAPRTIPAANAIVTPCIKVCVVEPLSGLCIGCGRTLREIGGWASFSPDARDRIMAVLPDRLARLKQTAPDAFME</sequence>
<dbReference type="Proteomes" id="UP001144397">
    <property type="component" value="Unassembled WGS sequence"/>
</dbReference>
<organism evidence="1 3">
    <name type="scientific">Xanthobacter flavus</name>
    <dbReference type="NCBI Taxonomy" id="281"/>
    <lineage>
        <taxon>Bacteria</taxon>
        <taxon>Pseudomonadati</taxon>
        <taxon>Pseudomonadota</taxon>
        <taxon>Alphaproteobacteria</taxon>
        <taxon>Hyphomicrobiales</taxon>
        <taxon>Xanthobacteraceae</taxon>
        <taxon>Xanthobacter</taxon>
    </lineage>
</organism>
<dbReference type="EMBL" id="JAVDPY010000001">
    <property type="protein sequence ID" value="MDR6332097.1"/>
    <property type="molecule type" value="Genomic_DNA"/>
</dbReference>
<protein>
    <recommendedName>
        <fullName evidence="5">DUF1289 domain-containing protein</fullName>
    </recommendedName>
</protein>
<dbReference type="AlphaFoldDB" id="A0A9W6FJE6"/>
<proteinExistence type="predicted"/>
<evidence type="ECO:0000313" key="1">
    <source>
        <dbReference type="EMBL" id="GLI22155.1"/>
    </source>
</evidence>
<dbReference type="InterPro" id="IPR010710">
    <property type="entry name" value="DUF1289"/>
</dbReference>
<dbReference type="GeneID" id="95762617"/>
<reference evidence="1" key="1">
    <citation type="submission" date="2022-12" db="EMBL/GenBank/DDBJ databases">
        <title>Reference genome sequencing for broad-spectrum identification of bacterial and archaeal isolates by mass spectrometry.</title>
        <authorList>
            <person name="Sekiguchi Y."/>
            <person name="Tourlousse D.M."/>
        </authorList>
    </citation>
    <scope>NUCLEOTIDE SEQUENCE</scope>
    <source>
        <strain evidence="1">301</strain>
    </source>
</reference>
<evidence type="ECO:0008006" key="5">
    <source>
        <dbReference type="Google" id="ProtNLM"/>
    </source>
</evidence>
<accession>A0A9W6FJE6</accession>
<dbReference type="RefSeq" id="WP_210257526.1">
    <property type="nucleotide sequence ID" value="NZ_BSDO01000002.1"/>
</dbReference>
<keyword evidence="4" id="KW-1185">Reference proteome</keyword>